<reference evidence="12" key="2">
    <citation type="submission" date="2014-03" db="EMBL/GenBank/DDBJ databases">
        <title>The whipworm genome and dual-species transcriptomics of an intimate host-pathogen interaction.</title>
        <authorList>
            <person name="Foth B.J."/>
            <person name="Tsai I.J."/>
            <person name="Reid A.J."/>
            <person name="Bancroft A.J."/>
            <person name="Nichol S."/>
            <person name="Tracey A."/>
            <person name="Holroyd N."/>
            <person name="Cotton J.A."/>
            <person name="Stanley E.J."/>
            <person name="Zarowiecki M."/>
            <person name="Liu J.Z."/>
            <person name="Huckvale T."/>
            <person name="Cooper P.J."/>
            <person name="Grencis R.K."/>
            <person name="Berriman M."/>
        </authorList>
    </citation>
    <scope>NUCLEOTIDE SEQUENCE [LARGE SCALE GENOMIC DNA]</scope>
</reference>
<protein>
    <recommendedName>
        <fullName evidence="10">AMP deaminase 2</fullName>
        <ecNumber evidence="4">3.5.4.6</ecNumber>
    </recommendedName>
    <alternativeName>
        <fullName evidence="11">AMP deaminase isoform L</fullName>
    </alternativeName>
</protein>
<accession>A0A077YXT3</accession>
<dbReference type="STRING" id="36087.A0A077YXT3"/>
<dbReference type="NCBIfam" id="TIGR01429">
    <property type="entry name" value="AMP_deaminase"/>
    <property type="match status" value="1"/>
</dbReference>
<evidence type="ECO:0000256" key="7">
    <source>
        <dbReference type="ARBA" id="ARBA00022833"/>
    </source>
</evidence>
<evidence type="ECO:0000256" key="10">
    <source>
        <dbReference type="ARBA" id="ARBA00068747"/>
    </source>
</evidence>
<dbReference type="GO" id="GO:0046872">
    <property type="term" value="F:metal ion binding"/>
    <property type="evidence" value="ECO:0007669"/>
    <property type="project" value="UniProtKB-KW"/>
</dbReference>
<dbReference type="Proteomes" id="UP000030665">
    <property type="component" value="Unassembled WGS sequence"/>
</dbReference>
<dbReference type="Pfam" id="PF19326">
    <property type="entry name" value="AMP_deaminase"/>
    <property type="match status" value="1"/>
</dbReference>
<dbReference type="FunFam" id="4.10.800.20:FF:000001">
    <property type="entry name" value="AMP deaminase"/>
    <property type="match status" value="1"/>
</dbReference>
<evidence type="ECO:0000256" key="11">
    <source>
        <dbReference type="ARBA" id="ARBA00079810"/>
    </source>
</evidence>
<proteinExistence type="inferred from homology"/>
<evidence type="ECO:0000256" key="5">
    <source>
        <dbReference type="ARBA" id="ARBA00022723"/>
    </source>
</evidence>
<dbReference type="PROSITE" id="PS00485">
    <property type="entry name" value="A_DEAMINASE"/>
    <property type="match status" value="1"/>
</dbReference>
<comment type="pathway">
    <text evidence="2">Purine metabolism; IMP biosynthesis via salvage pathway; IMP from AMP: step 1/1.</text>
</comment>
<dbReference type="EMBL" id="HG805834">
    <property type="protein sequence ID" value="CDW52917.1"/>
    <property type="molecule type" value="Genomic_DNA"/>
</dbReference>
<dbReference type="CDD" id="cd01319">
    <property type="entry name" value="AMPD"/>
    <property type="match status" value="1"/>
</dbReference>
<dbReference type="GO" id="GO:0003876">
    <property type="term" value="F:AMP deaminase activity"/>
    <property type="evidence" value="ECO:0007669"/>
    <property type="project" value="UniProtKB-EC"/>
</dbReference>
<comment type="cofactor">
    <cofactor evidence="1">
        <name>Zn(2+)</name>
        <dbReference type="ChEBI" id="CHEBI:29105"/>
    </cofactor>
</comment>
<dbReference type="PANTHER" id="PTHR11359">
    <property type="entry name" value="AMP DEAMINASE"/>
    <property type="match status" value="1"/>
</dbReference>
<evidence type="ECO:0000256" key="2">
    <source>
        <dbReference type="ARBA" id="ARBA00004955"/>
    </source>
</evidence>
<dbReference type="SUPFAM" id="SSF51556">
    <property type="entry name" value="Metallo-dependent hydrolases"/>
    <property type="match status" value="1"/>
</dbReference>
<dbReference type="InterPro" id="IPR006650">
    <property type="entry name" value="A/AMP_deam_AS"/>
</dbReference>
<dbReference type="PANTHER" id="PTHR11359:SF0">
    <property type="entry name" value="AMP DEAMINASE"/>
    <property type="match status" value="1"/>
</dbReference>
<gene>
    <name evidence="12" type="ORF">TTRE_0000117901</name>
</gene>
<organism evidence="12 13">
    <name type="scientific">Trichuris trichiura</name>
    <name type="common">Whipworm</name>
    <name type="synonym">Trichocephalus trichiurus</name>
    <dbReference type="NCBI Taxonomy" id="36087"/>
    <lineage>
        <taxon>Eukaryota</taxon>
        <taxon>Metazoa</taxon>
        <taxon>Ecdysozoa</taxon>
        <taxon>Nematoda</taxon>
        <taxon>Enoplea</taxon>
        <taxon>Dorylaimia</taxon>
        <taxon>Trichinellida</taxon>
        <taxon>Trichuridae</taxon>
        <taxon>Trichuris</taxon>
    </lineage>
</organism>
<evidence type="ECO:0000256" key="6">
    <source>
        <dbReference type="ARBA" id="ARBA00022801"/>
    </source>
</evidence>
<name>A0A077YXT3_TRITR</name>
<keyword evidence="6" id="KW-0378">Hydrolase</keyword>
<dbReference type="UniPathway" id="UPA00591">
    <property type="reaction ID" value="UER00663"/>
</dbReference>
<dbReference type="Gene3D" id="3.20.20.140">
    <property type="entry name" value="Metal-dependent hydrolases"/>
    <property type="match status" value="1"/>
</dbReference>
<evidence type="ECO:0000313" key="13">
    <source>
        <dbReference type="Proteomes" id="UP000030665"/>
    </source>
</evidence>
<dbReference type="InterPro" id="IPR006329">
    <property type="entry name" value="AMPD"/>
</dbReference>
<evidence type="ECO:0000256" key="9">
    <source>
        <dbReference type="ARBA" id="ARBA00054146"/>
    </source>
</evidence>
<comment type="similarity">
    <text evidence="3">Belongs to the metallo-dependent hydrolases superfamily. Adenosine and AMP deaminases family.</text>
</comment>
<dbReference type="OrthoDB" id="1723809at2759"/>
<reference evidence="12" key="1">
    <citation type="submission" date="2014-01" db="EMBL/GenBank/DDBJ databases">
        <authorList>
            <person name="Aslett M."/>
        </authorList>
    </citation>
    <scope>NUCLEOTIDE SEQUENCE</scope>
</reference>
<comment type="function">
    <text evidence="9">AMP deaminase plays a critical role in energy metabolism. Catalyzes the deamination of AMP to IMP and plays an important role in the purine nucleotide cycle.</text>
</comment>
<evidence type="ECO:0000256" key="4">
    <source>
        <dbReference type="ARBA" id="ARBA00012775"/>
    </source>
</evidence>
<dbReference type="GO" id="GO:0032264">
    <property type="term" value="P:IMP salvage"/>
    <property type="evidence" value="ECO:0007669"/>
    <property type="project" value="UniProtKB-UniPathway"/>
</dbReference>
<dbReference type="InterPro" id="IPR032466">
    <property type="entry name" value="Metal_Hydrolase"/>
</dbReference>
<dbReference type="GO" id="GO:0046033">
    <property type="term" value="P:AMP metabolic process"/>
    <property type="evidence" value="ECO:0007669"/>
    <property type="project" value="TreeGrafter"/>
</dbReference>
<evidence type="ECO:0000313" key="12">
    <source>
        <dbReference type="EMBL" id="CDW52917.1"/>
    </source>
</evidence>
<dbReference type="AlphaFoldDB" id="A0A077YXT3"/>
<dbReference type="EC" id="3.5.4.6" evidence="4"/>
<sequence length="963" mass="110311">MNSEEKGLSIVRLDESRICYLLPYELREEVPYEAKPLIVKEESLGYDQVEELAGEDAALLCAGRRTRIVRPVKEEELVKEVFSNSKVQNAVRRSEDRVRRQAKGGYPHSGIFATAVDRGKPAIEIDIEERQPRCVNVLLDCFNHVGEVQLCYTWQNGAMFMERKCLDKNKFEMKMTKPPGFDSEPNLEALSKRRPSTLLPHDVQVLPALNNQLSSPYEMSSVPIERQENLKALSQHMNENNRNKAENAQPFVDANLASRCTESQTSGVVAGSFGSLSVPLYRPDADINYQRVAISGEEVSGVPLEDLRSASEEVIKALRIREKYMLRASMQFPATVKKFLNGEFASGIEERKVPLSRASYDMVGYHPPEEMLEKRPFDCEIPGSAGFHVSSSKGIVEVRTSKDGPILSDLKQLFTPFDEFVADFLYLLTTIMNGPLKSFCHRRLCYLHSKFQLHILLNDLREMTEQKSVPHRDFYNIRKVDTHVHAASSMNQKHLLRFVKKKVRTEGDRVVCAVDSRHLTLNEVFKGLGVTPYDLSVDTLDVHADRNTFHRFDKFNSKYNPIGQSILRDIFMKTDNYINGEFFAEILKEVMADLAESKYQHAEFRLSIYGRRRDEWDRLAEWAIKNEVHSHHVRWLVQVPRLYDIYQSKNTFRNFQEMIDNIFVPLFEVTNDPASHPQLHRFLRFVVGLDSVDDESKTEQVQIDGRTVTADQWVDSENPPYAYYLYYMYANLATLNRFRSMRGFNTFSLRPHCGEAGAVSHLVIGFMFSESIAHGLLLRKVPVLQYLYYLCQVGIAMSPLSNNGLFLAYHRNPLPDYLAKGLNISLSTDDPLQFHFTKEPLMEEYSIAAQVWKLSNSDMCEISRNGVLQSGFPHEVRMKVHWLGPNYLEPGVPGNDVARTNVPDVRVSYRHETLVNELCTIFNANPPPVDDECVSSSSVSNVKNSSDPRRRLYESFDRAVLFQ</sequence>
<dbReference type="Gene3D" id="4.10.800.20">
    <property type="match status" value="1"/>
</dbReference>
<keyword evidence="7" id="KW-0862">Zinc</keyword>
<evidence type="ECO:0000256" key="1">
    <source>
        <dbReference type="ARBA" id="ARBA00001947"/>
    </source>
</evidence>
<evidence type="ECO:0000256" key="3">
    <source>
        <dbReference type="ARBA" id="ARBA00006676"/>
    </source>
</evidence>
<keyword evidence="13" id="KW-1185">Reference proteome</keyword>
<dbReference type="GO" id="GO:0005829">
    <property type="term" value="C:cytosol"/>
    <property type="evidence" value="ECO:0007669"/>
    <property type="project" value="TreeGrafter"/>
</dbReference>
<evidence type="ECO:0000256" key="8">
    <source>
        <dbReference type="ARBA" id="ARBA00023080"/>
    </source>
</evidence>
<keyword evidence="8" id="KW-0546">Nucleotide metabolism</keyword>
<keyword evidence="5" id="KW-0479">Metal-binding</keyword>
<dbReference type="FunFam" id="3.20.20.140:FF:000035">
    <property type="entry name" value="Probable amp deaminase"/>
    <property type="match status" value="1"/>
</dbReference>